<protein>
    <submittedName>
        <fullName evidence="1">Uncharacterized protein</fullName>
    </submittedName>
</protein>
<comment type="caution">
    <text evidence="1">The sequence shown here is derived from an EMBL/GenBank/DDBJ whole genome shotgun (WGS) entry which is preliminary data.</text>
</comment>
<dbReference type="EMBL" id="BMKR01000011">
    <property type="protein sequence ID" value="GGF83515.1"/>
    <property type="molecule type" value="Genomic_DNA"/>
</dbReference>
<organism evidence="1 2">
    <name type="scientific">Paenibacillus albidus</name>
    <dbReference type="NCBI Taxonomy" id="2041023"/>
    <lineage>
        <taxon>Bacteria</taxon>
        <taxon>Bacillati</taxon>
        <taxon>Bacillota</taxon>
        <taxon>Bacilli</taxon>
        <taxon>Bacillales</taxon>
        <taxon>Paenibacillaceae</taxon>
        <taxon>Paenibacillus</taxon>
    </lineage>
</organism>
<keyword evidence="2" id="KW-1185">Reference proteome</keyword>
<gene>
    <name evidence="1" type="ORF">GCM10010912_30830</name>
</gene>
<sequence>MKVWTGNAGTTSEYALPALTVLRTAGDPKSGGGMNDEPE</sequence>
<name>A0A917CD37_9BACL</name>
<accession>A0A917CD37</accession>
<proteinExistence type="predicted"/>
<evidence type="ECO:0000313" key="1">
    <source>
        <dbReference type="EMBL" id="GGF83515.1"/>
    </source>
</evidence>
<reference evidence="1" key="2">
    <citation type="submission" date="2020-09" db="EMBL/GenBank/DDBJ databases">
        <authorList>
            <person name="Sun Q."/>
            <person name="Zhou Y."/>
        </authorList>
    </citation>
    <scope>NUCLEOTIDE SEQUENCE</scope>
    <source>
        <strain evidence="1">CGMCC 1.16134</strain>
    </source>
</reference>
<dbReference type="Proteomes" id="UP000637643">
    <property type="component" value="Unassembled WGS sequence"/>
</dbReference>
<evidence type="ECO:0000313" key="2">
    <source>
        <dbReference type="Proteomes" id="UP000637643"/>
    </source>
</evidence>
<reference evidence="1" key="1">
    <citation type="journal article" date="2014" name="Int. J. Syst. Evol. Microbiol.">
        <title>Complete genome sequence of Corynebacterium casei LMG S-19264T (=DSM 44701T), isolated from a smear-ripened cheese.</title>
        <authorList>
            <consortium name="US DOE Joint Genome Institute (JGI-PGF)"/>
            <person name="Walter F."/>
            <person name="Albersmeier A."/>
            <person name="Kalinowski J."/>
            <person name="Ruckert C."/>
        </authorList>
    </citation>
    <scope>NUCLEOTIDE SEQUENCE</scope>
    <source>
        <strain evidence="1">CGMCC 1.16134</strain>
    </source>
</reference>
<dbReference type="AlphaFoldDB" id="A0A917CD37"/>